<dbReference type="Gene3D" id="3.30.750.44">
    <property type="match status" value="1"/>
</dbReference>
<dbReference type="GO" id="GO:0007165">
    <property type="term" value="P:signal transduction"/>
    <property type="evidence" value="ECO:0007669"/>
    <property type="project" value="TreeGrafter"/>
</dbReference>
<evidence type="ECO:0000256" key="5">
    <source>
        <dbReference type="RuleBase" id="RU004404"/>
    </source>
</evidence>
<dbReference type="Gene3D" id="2.30.42.10">
    <property type="match status" value="1"/>
</dbReference>
<dbReference type="SMART" id="SM00245">
    <property type="entry name" value="TSPc"/>
    <property type="match status" value="1"/>
</dbReference>
<comment type="similarity">
    <text evidence="1 5">Belongs to the peptidase S41A family.</text>
</comment>
<dbReference type="CDD" id="cd07560">
    <property type="entry name" value="Peptidase_S41_CPP"/>
    <property type="match status" value="1"/>
</dbReference>
<evidence type="ECO:0000256" key="2">
    <source>
        <dbReference type="ARBA" id="ARBA00022670"/>
    </source>
</evidence>
<dbReference type="InterPro" id="IPR041489">
    <property type="entry name" value="PDZ_6"/>
</dbReference>
<dbReference type="InterPro" id="IPR004447">
    <property type="entry name" value="Peptidase_S41A"/>
</dbReference>
<dbReference type="Pfam" id="PF03572">
    <property type="entry name" value="Peptidase_S41"/>
    <property type="match status" value="1"/>
</dbReference>
<sequence length="567" mass="62946">MRRRIVILLAAFMAAAGLQAQKSRGHNFEVGKNLDIFNTIYKNLDLMYVDTLNPSEVIGNGIKAMLRSLDPYTEYYPEDKNKELEMMLTGKYAGIGAVIRQNLKIQSVVIDEPYEGMPAAEVGLRKGDEILSIDDSSMVGKTVSYVSERLRGEPGTTFALKVRRPTTGKELTFRVTRRNIKLPEIPYYGMRPGGVGYICLNSFTEGCAKDMRRAFVDLKGKGAKGLVLDLRGNGGGSLAEAVEIINMWVPKGRVLVETRGKLRQANREYKTRLEPVDTVMPIVVLVNGETASASEITAGSLQDLDRGVVLGTRTYGKGLVQVPMDLPYNGTLKLTTSKYYIPSGRCIQAVNYKHSGGGYTEHIADSLTHVFHTLSGREVRDGGGIMPDVEVKPDTLPNIVFYLDRADSSEVMLDYVVDYIAAHPSIAPAGEFRLSDADFADFKRRVVESGFTYDPMSSKKLDELEKLARFEGYYDDARAEFDSLRAKLNHNVERDLERHKDDIRQLIEQDIVAAYYYQGGAMQQALAHDKQLVEAERILADSRKYRSLLEPKPAAGPAEGAEGAQAR</sequence>
<dbReference type="CDD" id="cd06782">
    <property type="entry name" value="cpPDZ_CPP-like"/>
    <property type="match status" value="1"/>
</dbReference>
<gene>
    <name evidence="8" type="ORF">H6B30_13640</name>
</gene>
<dbReference type="GO" id="GO:0030288">
    <property type="term" value="C:outer membrane-bounded periplasmic space"/>
    <property type="evidence" value="ECO:0007669"/>
    <property type="project" value="TreeGrafter"/>
</dbReference>
<feature type="signal peptide" evidence="6">
    <location>
        <begin position="1"/>
        <end position="20"/>
    </location>
</feature>
<evidence type="ECO:0000259" key="7">
    <source>
        <dbReference type="PROSITE" id="PS50106"/>
    </source>
</evidence>
<reference evidence="8 9" key="1">
    <citation type="journal article" date="2021" name="Sci. Rep.">
        <title>The distribution of antibiotic resistance genes in chicken gut microbiota commensals.</title>
        <authorList>
            <person name="Juricova H."/>
            <person name="Matiasovicova J."/>
            <person name="Kubasova T."/>
            <person name="Cejkova D."/>
            <person name="Rychlik I."/>
        </authorList>
    </citation>
    <scope>NUCLEOTIDE SEQUENCE [LARGE SCALE GENOMIC DNA]</scope>
    <source>
        <strain evidence="8 9">An819</strain>
    </source>
</reference>
<dbReference type="InterPro" id="IPR005151">
    <property type="entry name" value="Tail-specific_protease"/>
</dbReference>
<dbReference type="SMART" id="SM00228">
    <property type="entry name" value="PDZ"/>
    <property type="match status" value="1"/>
</dbReference>
<dbReference type="PANTHER" id="PTHR32060">
    <property type="entry name" value="TAIL-SPECIFIC PROTEASE"/>
    <property type="match status" value="1"/>
</dbReference>
<dbReference type="NCBIfam" id="TIGR00225">
    <property type="entry name" value="prc"/>
    <property type="match status" value="1"/>
</dbReference>
<evidence type="ECO:0000313" key="9">
    <source>
        <dbReference type="Proteomes" id="UP000764045"/>
    </source>
</evidence>
<dbReference type="Pfam" id="PF17820">
    <property type="entry name" value="PDZ_6"/>
    <property type="match status" value="1"/>
</dbReference>
<dbReference type="InterPro" id="IPR036034">
    <property type="entry name" value="PDZ_sf"/>
</dbReference>
<evidence type="ECO:0000256" key="6">
    <source>
        <dbReference type="SAM" id="SignalP"/>
    </source>
</evidence>
<evidence type="ECO:0000256" key="1">
    <source>
        <dbReference type="ARBA" id="ARBA00009179"/>
    </source>
</evidence>
<dbReference type="PANTHER" id="PTHR32060:SF30">
    <property type="entry name" value="CARBOXY-TERMINAL PROCESSING PROTEASE CTPA"/>
    <property type="match status" value="1"/>
</dbReference>
<feature type="chain" id="PRO_5037875478" evidence="6">
    <location>
        <begin position="21"/>
        <end position="567"/>
    </location>
</feature>
<dbReference type="Gene3D" id="3.90.226.10">
    <property type="entry name" value="2-enoyl-CoA Hydratase, Chain A, domain 1"/>
    <property type="match status" value="1"/>
</dbReference>
<dbReference type="SUPFAM" id="SSF50156">
    <property type="entry name" value="PDZ domain-like"/>
    <property type="match status" value="1"/>
</dbReference>
<dbReference type="GO" id="GO:0008236">
    <property type="term" value="F:serine-type peptidase activity"/>
    <property type="evidence" value="ECO:0007669"/>
    <property type="project" value="UniProtKB-KW"/>
</dbReference>
<protein>
    <submittedName>
        <fullName evidence="8">S41 family peptidase</fullName>
    </submittedName>
</protein>
<feature type="domain" description="PDZ" evidence="7">
    <location>
        <begin position="83"/>
        <end position="165"/>
    </location>
</feature>
<accession>A0A939B5M5</accession>
<evidence type="ECO:0000313" key="8">
    <source>
        <dbReference type="EMBL" id="MBM6662770.1"/>
    </source>
</evidence>
<dbReference type="GO" id="GO:0004175">
    <property type="term" value="F:endopeptidase activity"/>
    <property type="evidence" value="ECO:0007669"/>
    <property type="project" value="TreeGrafter"/>
</dbReference>
<dbReference type="InterPro" id="IPR001478">
    <property type="entry name" value="PDZ"/>
</dbReference>
<keyword evidence="2 5" id="KW-0645">Protease</keyword>
<evidence type="ECO:0000256" key="4">
    <source>
        <dbReference type="ARBA" id="ARBA00022825"/>
    </source>
</evidence>
<keyword evidence="9" id="KW-1185">Reference proteome</keyword>
<name>A0A939B5M5_9BACT</name>
<keyword evidence="6" id="KW-0732">Signal</keyword>
<dbReference type="InterPro" id="IPR029045">
    <property type="entry name" value="ClpP/crotonase-like_dom_sf"/>
</dbReference>
<dbReference type="SUPFAM" id="SSF52096">
    <property type="entry name" value="ClpP/crotonase"/>
    <property type="match status" value="1"/>
</dbReference>
<dbReference type="EMBL" id="JACJJL010000029">
    <property type="protein sequence ID" value="MBM6662770.1"/>
    <property type="molecule type" value="Genomic_DNA"/>
</dbReference>
<dbReference type="AlphaFoldDB" id="A0A939B5M5"/>
<evidence type="ECO:0000256" key="3">
    <source>
        <dbReference type="ARBA" id="ARBA00022801"/>
    </source>
</evidence>
<keyword evidence="3 5" id="KW-0378">Hydrolase</keyword>
<dbReference type="GO" id="GO:0006508">
    <property type="term" value="P:proteolysis"/>
    <property type="evidence" value="ECO:0007669"/>
    <property type="project" value="UniProtKB-KW"/>
</dbReference>
<keyword evidence="4 5" id="KW-0720">Serine protease</keyword>
<dbReference type="Proteomes" id="UP000764045">
    <property type="component" value="Unassembled WGS sequence"/>
</dbReference>
<proteinExistence type="inferred from homology"/>
<organism evidence="8 9">
    <name type="scientific">Marseilla massiliensis</name>
    <dbReference type="NCBI Taxonomy" id="1841864"/>
    <lineage>
        <taxon>Bacteria</taxon>
        <taxon>Pseudomonadati</taxon>
        <taxon>Bacteroidota</taxon>
        <taxon>Bacteroidia</taxon>
        <taxon>Bacteroidales</taxon>
        <taxon>Prevotellaceae</taxon>
        <taxon>Marseilla</taxon>
    </lineage>
</organism>
<comment type="caution">
    <text evidence="8">The sequence shown here is derived from an EMBL/GenBank/DDBJ whole genome shotgun (WGS) entry which is preliminary data.</text>
</comment>
<dbReference type="PROSITE" id="PS50106">
    <property type="entry name" value="PDZ"/>
    <property type="match status" value="1"/>
</dbReference>